<proteinExistence type="inferred from homology"/>
<accession>X0VJ35</accession>
<dbReference type="SUPFAM" id="SSF51735">
    <property type="entry name" value="NAD(P)-binding Rossmann-fold domains"/>
    <property type="match status" value="1"/>
</dbReference>
<sequence length="175" mass="18664">LVNNAGGGHFRTLMAASERSFESDLRTNLNSVFICSKAVAKVMLEQKAGSIVNISSRESQIPSLGMGAYGAAKAGVNSFTRTLAWELAPYVRVNAILPGAVWTESAALLLGPAKDQIVESIPCNRMGTPEDIALAALYLASSASDWVTGRMFEIDGGIEFSHVATKEMTKMPQPE</sequence>
<dbReference type="Gene3D" id="3.40.50.720">
    <property type="entry name" value="NAD(P)-binding Rossmann-like Domain"/>
    <property type="match status" value="1"/>
</dbReference>
<organism evidence="2">
    <name type="scientific">marine sediment metagenome</name>
    <dbReference type="NCBI Taxonomy" id="412755"/>
    <lineage>
        <taxon>unclassified sequences</taxon>
        <taxon>metagenomes</taxon>
        <taxon>ecological metagenomes</taxon>
    </lineage>
</organism>
<evidence type="ECO:0000313" key="2">
    <source>
        <dbReference type="EMBL" id="GAG00566.1"/>
    </source>
</evidence>
<dbReference type="GO" id="GO:0016616">
    <property type="term" value="F:oxidoreductase activity, acting on the CH-OH group of donors, NAD or NADP as acceptor"/>
    <property type="evidence" value="ECO:0007669"/>
    <property type="project" value="TreeGrafter"/>
</dbReference>
<dbReference type="InterPro" id="IPR036291">
    <property type="entry name" value="NAD(P)-bd_dom_sf"/>
</dbReference>
<dbReference type="AlphaFoldDB" id="X0VJ35"/>
<comment type="caution">
    <text evidence="2">The sequence shown here is derived from an EMBL/GenBank/DDBJ whole genome shotgun (WGS) entry which is preliminary data.</text>
</comment>
<comment type="similarity">
    <text evidence="1">Belongs to the short-chain dehydrogenases/reductases (SDR) family.</text>
</comment>
<dbReference type="PROSITE" id="PS00061">
    <property type="entry name" value="ADH_SHORT"/>
    <property type="match status" value="1"/>
</dbReference>
<feature type="non-terminal residue" evidence="2">
    <location>
        <position position="1"/>
    </location>
</feature>
<dbReference type="PRINTS" id="PR00080">
    <property type="entry name" value="SDRFAMILY"/>
</dbReference>
<dbReference type="Pfam" id="PF13561">
    <property type="entry name" value="adh_short_C2"/>
    <property type="match status" value="1"/>
</dbReference>
<dbReference type="CDD" id="cd05233">
    <property type="entry name" value="SDR_c"/>
    <property type="match status" value="1"/>
</dbReference>
<gene>
    <name evidence="2" type="ORF">S01H1_39694</name>
</gene>
<dbReference type="PANTHER" id="PTHR42760">
    <property type="entry name" value="SHORT-CHAIN DEHYDROGENASES/REDUCTASES FAMILY MEMBER"/>
    <property type="match status" value="1"/>
</dbReference>
<dbReference type="PRINTS" id="PR00081">
    <property type="entry name" value="GDHRDH"/>
</dbReference>
<dbReference type="EMBL" id="BARS01025078">
    <property type="protein sequence ID" value="GAG00566.1"/>
    <property type="molecule type" value="Genomic_DNA"/>
</dbReference>
<reference evidence="2" key="1">
    <citation type="journal article" date="2014" name="Front. Microbiol.">
        <title>High frequency of phylogenetically diverse reductive dehalogenase-homologous genes in deep subseafloor sedimentary metagenomes.</title>
        <authorList>
            <person name="Kawai M."/>
            <person name="Futagami T."/>
            <person name="Toyoda A."/>
            <person name="Takaki Y."/>
            <person name="Nishi S."/>
            <person name="Hori S."/>
            <person name="Arai W."/>
            <person name="Tsubouchi T."/>
            <person name="Morono Y."/>
            <person name="Uchiyama I."/>
            <person name="Ito T."/>
            <person name="Fujiyama A."/>
            <person name="Inagaki F."/>
            <person name="Takami H."/>
        </authorList>
    </citation>
    <scope>NUCLEOTIDE SEQUENCE</scope>
    <source>
        <strain evidence="2">Expedition CK06-06</strain>
    </source>
</reference>
<dbReference type="InterPro" id="IPR020904">
    <property type="entry name" value="Sc_DH/Rdtase_CS"/>
</dbReference>
<evidence type="ECO:0000256" key="1">
    <source>
        <dbReference type="ARBA" id="ARBA00006484"/>
    </source>
</evidence>
<name>X0VJ35_9ZZZZ</name>
<dbReference type="InterPro" id="IPR002347">
    <property type="entry name" value="SDR_fam"/>
</dbReference>
<protein>
    <recommendedName>
        <fullName evidence="3">Short-chain dehydrogenase/reductase SDR</fullName>
    </recommendedName>
</protein>
<evidence type="ECO:0008006" key="3">
    <source>
        <dbReference type="Google" id="ProtNLM"/>
    </source>
</evidence>